<evidence type="ECO:0000313" key="3">
    <source>
        <dbReference type="Proteomes" id="UP001162156"/>
    </source>
</evidence>
<name>A0AAV8X7A2_9CUCU</name>
<dbReference type="AlphaFoldDB" id="A0AAV8X7A2"/>
<gene>
    <name evidence="2" type="ORF">NQ314_013299</name>
</gene>
<proteinExistence type="predicted"/>
<sequence>MLPRSLRSEEKAYVRFINKTDKMVELVWLNFNGEYVSREYLQERFPNKEIPENFETRIRAYITLPMYSLKYRTLMEIRNYFQNTEDVEQLELPKPLVDDLKRTIEFRNSQLEQDIQIHQ</sequence>
<organism evidence="2 3">
    <name type="scientific">Rhamnusium bicolor</name>
    <dbReference type="NCBI Taxonomy" id="1586634"/>
    <lineage>
        <taxon>Eukaryota</taxon>
        <taxon>Metazoa</taxon>
        <taxon>Ecdysozoa</taxon>
        <taxon>Arthropoda</taxon>
        <taxon>Hexapoda</taxon>
        <taxon>Insecta</taxon>
        <taxon>Pterygota</taxon>
        <taxon>Neoptera</taxon>
        <taxon>Endopterygota</taxon>
        <taxon>Coleoptera</taxon>
        <taxon>Polyphaga</taxon>
        <taxon>Cucujiformia</taxon>
        <taxon>Chrysomeloidea</taxon>
        <taxon>Cerambycidae</taxon>
        <taxon>Lepturinae</taxon>
        <taxon>Rhagiini</taxon>
        <taxon>Rhamnusium</taxon>
    </lineage>
</organism>
<protein>
    <recommendedName>
        <fullName evidence="1">von Hippel-Lindau disease tumour suppressor beta domain-containing protein</fullName>
    </recommendedName>
</protein>
<keyword evidence="3" id="KW-1185">Reference proteome</keyword>
<dbReference type="InterPro" id="IPR037140">
    <property type="entry name" value="VHL_beta_dom_sf"/>
</dbReference>
<dbReference type="Gene3D" id="2.60.40.780">
    <property type="entry name" value="von Hippel-Lindau disease tumour suppressor, beta domain"/>
    <property type="match status" value="1"/>
</dbReference>
<evidence type="ECO:0000259" key="1">
    <source>
        <dbReference type="Pfam" id="PF01847"/>
    </source>
</evidence>
<dbReference type="EMBL" id="JANEYF010003719">
    <property type="protein sequence ID" value="KAJ8934516.1"/>
    <property type="molecule type" value="Genomic_DNA"/>
</dbReference>
<evidence type="ECO:0000313" key="2">
    <source>
        <dbReference type="EMBL" id="KAJ8934516.1"/>
    </source>
</evidence>
<dbReference type="InterPro" id="IPR036208">
    <property type="entry name" value="VHL_sf"/>
</dbReference>
<dbReference type="Gene3D" id="1.10.750.10">
    <property type="entry name" value="von Hippel-Lindau disease tumour suppressor, alpha domain"/>
    <property type="match status" value="1"/>
</dbReference>
<dbReference type="SUPFAM" id="SSF49468">
    <property type="entry name" value="VHL"/>
    <property type="match status" value="1"/>
</dbReference>
<dbReference type="Proteomes" id="UP001162156">
    <property type="component" value="Unassembled WGS sequence"/>
</dbReference>
<reference evidence="2" key="1">
    <citation type="journal article" date="2023" name="Insect Mol. Biol.">
        <title>Genome sequencing provides insights into the evolution of gene families encoding plant cell wall-degrading enzymes in longhorned beetles.</title>
        <authorList>
            <person name="Shin N.R."/>
            <person name="Okamura Y."/>
            <person name="Kirsch R."/>
            <person name="Pauchet Y."/>
        </authorList>
    </citation>
    <scope>NUCLEOTIDE SEQUENCE</scope>
    <source>
        <strain evidence="2">RBIC_L_NR</strain>
    </source>
</reference>
<dbReference type="InterPro" id="IPR024053">
    <property type="entry name" value="VHL_beta_dom"/>
</dbReference>
<comment type="caution">
    <text evidence="2">The sequence shown here is derived from an EMBL/GenBank/DDBJ whole genome shotgun (WGS) entry which is preliminary data.</text>
</comment>
<accession>A0AAV8X7A2</accession>
<feature type="domain" description="von Hippel-Lindau disease tumour suppressor beta" evidence="1">
    <location>
        <begin position="4"/>
        <end position="40"/>
    </location>
</feature>
<dbReference type="Pfam" id="PF01847">
    <property type="entry name" value="VHL"/>
    <property type="match status" value="1"/>
</dbReference>
<dbReference type="InterPro" id="IPR037139">
    <property type="entry name" value="VHL_alpha_dom_sf"/>
</dbReference>